<dbReference type="PROSITE" id="PS51371">
    <property type="entry name" value="CBS"/>
    <property type="match status" value="2"/>
</dbReference>
<feature type="domain" description="GGDEF" evidence="4">
    <location>
        <begin position="163"/>
        <end position="296"/>
    </location>
</feature>
<dbReference type="EMBL" id="FWFO01000001">
    <property type="protein sequence ID" value="SLN26190.1"/>
    <property type="molecule type" value="Genomic_DNA"/>
</dbReference>
<dbReference type="Gene3D" id="3.10.580.10">
    <property type="entry name" value="CBS-domain"/>
    <property type="match status" value="1"/>
</dbReference>
<dbReference type="OrthoDB" id="9812260at2"/>
<dbReference type="InterPro" id="IPR046342">
    <property type="entry name" value="CBS_dom_sf"/>
</dbReference>
<dbReference type="PROSITE" id="PS50887">
    <property type="entry name" value="GGDEF"/>
    <property type="match status" value="1"/>
</dbReference>
<evidence type="ECO:0000256" key="2">
    <source>
        <dbReference type="ARBA" id="ARBA00034247"/>
    </source>
</evidence>
<feature type="domain" description="CBS" evidence="5">
    <location>
        <begin position="77"/>
        <end position="133"/>
    </location>
</feature>
<dbReference type="InterPro" id="IPR050469">
    <property type="entry name" value="Diguanylate_Cyclase"/>
</dbReference>
<evidence type="ECO:0000313" key="6">
    <source>
        <dbReference type="EMBL" id="SLN26190.1"/>
    </source>
</evidence>
<evidence type="ECO:0000259" key="4">
    <source>
        <dbReference type="PROSITE" id="PS50887"/>
    </source>
</evidence>
<dbReference type="FunFam" id="3.30.70.270:FF:000001">
    <property type="entry name" value="Diguanylate cyclase domain protein"/>
    <property type="match status" value="1"/>
</dbReference>
<dbReference type="GO" id="GO:0052621">
    <property type="term" value="F:diguanylate cyclase activity"/>
    <property type="evidence" value="ECO:0007669"/>
    <property type="project" value="UniProtKB-EC"/>
</dbReference>
<comment type="catalytic activity">
    <reaction evidence="2">
        <text>2 GTP = 3',3'-c-di-GMP + 2 diphosphate</text>
        <dbReference type="Rhea" id="RHEA:24898"/>
        <dbReference type="ChEBI" id="CHEBI:33019"/>
        <dbReference type="ChEBI" id="CHEBI:37565"/>
        <dbReference type="ChEBI" id="CHEBI:58805"/>
        <dbReference type="EC" id="2.7.7.65"/>
    </reaction>
</comment>
<accession>A0A1Y5RV30</accession>
<reference evidence="6 7" key="1">
    <citation type="submission" date="2017-03" db="EMBL/GenBank/DDBJ databases">
        <authorList>
            <person name="Afonso C.L."/>
            <person name="Miller P.J."/>
            <person name="Scott M.A."/>
            <person name="Spackman E."/>
            <person name="Goraichik I."/>
            <person name="Dimitrov K.M."/>
            <person name="Suarez D.L."/>
            <person name="Swayne D.E."/>
        </authorList>
    </citation>
    <scope>NUCLEOTIDE SEQUENCE [LARGE SCALE GENOMIC DNA]</scope>
    <source>
        <strain evidence="6 7">CECT 7639</strain>
    </source>
</reference>
<dbReference type="SUPFAM" id="SSF55073">
    <property type="entry name" value="Nucleotide cyclase"/>
    <property type="match status" value="1"/>
</dbReference>
<dbReference type="Gene3D" id="3.30.70.270">
    <property type="match status" value="1"/>
</dbReference>
<dbReference type="GO" id="GO:0043709">
    <property type="term" value="P:cell adhesion involved in single-species biofilm formation"/>
    <property type="evidence" value="ECO:0007669"/>
    <property type="project" value="TreeGrafter"/>
</dbReference>
<dbReference type="InterPro" id="IPR043128">
    <property type="entry name" value="Rev_trsase/Diguanyl_cyclase"/>
</dbReference>
<dbReference type="CDD" id="cd04623">
    <property type="entry name" value="CBS_pair_bac_euk"/>
    <property type="match status" value="1"/>
</dbReference>
<dbReference type="GO" id="GO:1902201">
    <property type="term" value="P:negative regulation of bacterial-type flagellum-dependent cell motility"/>
    <property type="evidence" value="ECO:0007669"/>
    <property type="project" value="TreeGrafter"/>
</dbReference>
<dbReference type="SMART" id="SM00267">
    <property type="entry name" value="GGDEF"/>
    <property type="match status" value="1"/>
</dbReference>
<sequence length="314" mass="34658">MKVETLLLSKRSADVKGVSPDFTLRETAQLLLEHRLGALVVTDDHNNLIGIVSERDLIPVVASLDASACNQRVSEVMSTSVVSCSPEDEVAFVLRLMNEHSFRHMPVLEDKKLVGILSIRELTKAYDLLQIEANTDPLTQVSNRRPFLKTLEANFQSAAKIGQPLSVAMLDVDHFKRINDTYGHDAGDKVLQQLSRMLIREFRTIDLVGRLGGEEFALVFPETDLSGAFIACERLRKNVMQQEIKTDGNRICLTVSIGLSALGADSVDGASLLKQADELLYVAKHKGRNQVVVDGNLDISTISKTSMSWVGENQ</sequence>
<dbReference type="EC" id="2.7.7.65" evidence="1"/>
<dbReference type="InterPro" id="IPR000644">
    <property type="entry name" value="CBS_dom"/>
</dbReference>
<dbReference type="Pfam" id="PF00571">
    <property type="entry name" value="CBS"/>
    <property type="match status" value="2"/>
</dbReference>
<dbReference type="PANTHER" id="PTHR45138:SF9">
    <property type="entry name" value="DIGUANYLATE CYCLASE DGCM-RELATED"/>
    <property type="match status" value="1"/>
</dbReference>
<evidence type="ECO:0000313" key="7">
    <source>
        <dbReference type="Proteomes" id="UP000193077"/>
    </source>
</evidence>
<feature type="domain" description="CBS" evidence="5">
    <location>
        <begin position="8"/>
        <end position="67"/>
    </location>
</feature>
<name>A0A1Y5RV30_9RHOB</name>
<gene>
    <name evidence="6" type="primary">pleD_1</name>
    <name evidence="6" type="ORF">TRL7639_00936</name>
</gene>
<dbReference type="PANTHER" id="PTHR45138">
    <property type="entry name" value="REGULATORY COMPONENTS OF SENSORY TRANSDUCTION SYSTEM"/>
    <property type="match status" value="1"/>
</dbReference>
<dbReference type="SMART" id="SM00116">
    <property type="entry name" value="CBS"/>
    <property type="match status" value="2"/>
</dbReference>
<organism evidence="6 7">
    <name type="scientific">Falsiruegeria litorea R37</name>
    <dbReference type="NCBI Taxonomy" id="1200284"/>
    <lineage>
        <taxon>Bacteria</taxon>
        <taxon>Pseudomonadati</taxon>
        <taxon>Pseudomonadota</taxon>
        <taxon>Alphaproteobacteria</taxon>
        <taxon>Rhodobacterales</taxon>
        <taxon>Roseobacteraceae</taxon>
        <taxon>Falsiruegeria</taxon>
    </lineage>
</organism>
<dbReference type="InterPro" id="IPR044725">
    <property type="entry name" value="CBSX3_CBS_dom"/>
</dbReference>
<dbReference type="Pfam" id="PF00990">
    <property type="entry name" value="GGDEF"/>
    <property type="match status" value="1"/>
</dbReference>
<dbReference type="SUPFAM" id="SSF54631">
    <property type="entry name" value="CBS-domain pair"/>
    <property type="match status" value="1"/>
</dbReference>
<evidence type="ECO:0000256" key="3">
    <source>
        <dbReference type="PROSITE-ProRule" id="PRU00703"/>
    </source>
</evidence>
<keyword evidence="7" id="KW-1185">Reference proteome</keyword>
<dbReference type="InterPro" id="IPR029787">
    <property type="entry name" value="Nucleotide_cyclase"/>
</dbReference>
<dbReference type="GO" id="GO:0005886">
    <property type="term" value="C:plasma membrane"/>
    <property type="evidence" value="ECO:0007669"/>
    <property type="project" value="TreeGrafter"/>
</dbReference>
<evidence type="ECO:0000256" key="1">
    <source>
        <dbReference type="ARBA" id="ARBA00012528"/>
    </source>
</evidence>
<keyword evidence="3" id="KW-0129">CBS domain</keyword>
<dbReference type="CDD" id="cd01949">
    <property type="entry name" value="GGDEF"/>
    <property type="match status" value="1"/>
</dbReference>
<dbReference type="AlphaFoldDB" id="A0A1Y5RV30"/>
<dbReference type="NCBIfam" id="TIGR00254">
    <property type="entry name" value="GGDEF"/>
    <property type="match status" value="1"/>
</dbReference>
<evidence type="ECO:0000259" key="5">
    <source>
        <dbReference type="PROSITE" id="PS51371"/>
    </source>
</evidence>
<dbReference type="InterPro" id="IPR000160">
    <property type="entry name" value="GGDEF_dom"/>
</dbReference>
<dbReference type="RefSeq" id="WP_110647102.1">
    <property type="nucleotide sequence ID" value="NZ_FWFO01000001.1"/>
</dbReference>
<proteinExistence type="predicted"/>
<protein>
    <recommendedName>
        <fullName evidence="1">diguanylate cyclase</fullName>
        <ecNumber evidence="1">2.7.7.65</ecNumber>
    </recommendedName>
</protein>
<dbReference type="Proteomes" id="UP000193077">
    <property type="component" value="Unassembled WGS sequence"/>
</dbReference>